<keyword evidence="1" id="KW-0805">Transcription regulation</keyword>
<proteinExistence type="predicted"/>
<evidence type="ECO:0000259" key="4">
    <source>
        <dbReference type="PROSITE" id="PS01124"/>
    </source>
</evidence>
<evidence type="ECO:0000256" key="3">
    <source>
        <dbReference type="ARBA" id="ARBA00023163"/>
    </source>
</evidence>
<dbReference type="PANTHER" id="PTHR47894:SF1">
    <property type="entry name" value="HTH-TYPE TRANSCRIPTIONAL REGULATOR VQSM"/>
    <property type="match status" value="1"/>
</dbReference>
<gene>
    <name evidence="5" type="ORF">ABZ507_25120</name>
</gene>
<evidence type="ECO:0000256" key="1">
    <source>
        <dbReference type="ARBA" id="ARBA00023015"/>
    </source>
</evidence>
<sequence>MMYTELVTKDIDEWEALSDSFLPSESRYRDPRNWWIRATVQDTVAHTLLCFDQRSERLAWRTPSHTRQGGSDYWLVVPQRAVGGVNTFEMNDTVTRVTPGSAMLLSPDQPFRYYMPRMVTNAVRIPRADIDNRLSSAGPPQTTLDMESGLGRIVQCMIRETHAERSNLTDWQFNAVCDRITELICLMLLGDMGPQRSHLAETAAAVRQYVREHVGVGDLRLPAVASALGWSPRQLRLALQQSGTTYREVRQDEALRAARDLLSQQGKSTTVSEVAARCGFTQTWFSQAFKARYGETPRDFQRRRSRELTDRLVSGIDGSHPAAFETHHAAGVPTARGRRCATMPPPVCSPTWSDRVGTALEGALTEGTPSLADAARLLEVGPRTLQRRLADEGTTWSRELNQARRRYLDNTTT</sequence>
<keyword evidence="2" id="KW-0238">DNA-binding</keyword>
<dbReference type="Gene3D" id="1.10.10.60">
    <property type="entry name" value="Homeodomain-like"/>
    <property type="match status" value="1"/>
</dbReference>
<dbReference type="SUPFAM" id="SSF46689">
    <property type="entry name" value="Homeodomain-like"/>
    <property type="match status" value="1"/>
</dbReference>
<dbReference type="Pfam" id="PF12833">
    <property type="entry name" value="HTH_18"/>
    <property type="match status" value="1"/>
</dbReference>
<comment type="caution">
    <text evidence="5">The sequence shown here is derived from an EMBL/GenBank/DDBJ whole genome shotgun (WGS) entry which is preliminary data.</text>
</comment>
<name>A0ABV2XGS5_9NOCA</name>
<keyword evidence="3" id="KW-0804">Transcription</keyword>
<dbReference type="InterPro" id="IPR009057">
    <property type="entry name" value="Homeodomain-like_sf"/>
</dbReference>
<protein>
    <submittedName>
        <fullName evidence="5">AraC family transcriptional regulator</fullName>
    </submittedName>
</protein>
<dbReference type="Pfam" id="PF14525">
    <property type="entry name" value="AraC_binding_2"/>
    <property type="match status" value="1"/>
</dbReference>
<dbReference type="InterPro" id="IPR018060">
    <property type="entry name" value="HTH_AraC"/>
</dbReference>
<evidence type="ECO:0000256" key="2">
    <source>
        <dbReference type="ARBA" id="ARBA00023125"/>
    </source>
</evidence>
<organism evidence="5 6">
    <name type="scientific">Nocardia niwae</name>
    <dbReference type="NCBI Taxonomy" id="626084"/>
    <lineage>
        <taxon>Bacteria</taxon>
        <taxon>Bacillati</taxon>
        <taxon>Actinomycetota</taxon>
        <taxon>Actinomycetes</taxon>
        <taxon>Mycobacteriales</taxon>
        <taxon>Nocardiaceae</taxon>
        <taxon>Nocardia</taxon>
    </lineage>
</organism>
<evidence type="ECO:0000313" key="6">
    <source>
        <dbReference type="Proteomes" id="UP001550535"/>
    </source>
</evidence>
<dbReference type="PROSITE" id="PS01124">
    <property type="entry name" value="HTH_ARAC_FAMILY_2"/>
    <property type="match status" value="1"/>
</dbReference>
<dbReference type="RefSeq" id="WP_084488944.1">
    <property type="nucleotide sequence ID" value="NZ_JBEYBM010000015.1"/>
</dbReference>
<accession>A0ABV2XGS5</accession>
<dbReference type="InterPro" id="IPR035418">
    <property type="entry name" value="AraC-bd_2"/>
</dbReference>
<reference evidence="5 6" key="1">
    <citation type="submission" date="2024-06" db="EMBL/GenBank/DDBJ databases">
        <title>The Natural Products Discovery Center: Release of the First 8490 Sequenced Strains for Exploring Actinobacteria Biosynthetic Diversity.</title>
        <authorList>
            <person name="Kalkreuter E."/>
            <person name="Kautsar S.A."/>
            <person name="Yang D."/>
            <person name="Bader C.D."/>
            <person name="Teijaro C.N."/>
            <person name="Fluegel L."/>
            <person name="Davis C.M."/>
            <person name="Simpson J.R."/>
            <person name="Lauterbach L."/>
            <person name="Steele A.D."/>
            <person name="Gui C."/>
            <person name="Meng S."/>
            <person name="Li G."/>
            <person name="Viehrig K."/>
            <person name="Ye F."/>
            <person name="Su P."/>
            <person name="Kiefer A.F."/>
            <person name="Nichols A."/>
            <person name="Cepeda A.J."/>
            <person name="Yan W."/>
            <person name="Fan B."/>
            <person name="Jiang Y."/>
            <person name="Adhikari A."/>
            <person name="Zheng C.-J."/>
            <person name="Schuster L."/>
            <person name="Cowan T.M."/>
            <person name="Smanski M.J."/>
            <person name="Chevrette M.G."/>
            <person name="De Carvalho L.P.S."/>
            <person name="Shen B."/>
        </authorList>
    </citation>
    <scope>NUCLEOTIDE SEQUENCE [LARGE SCALE GENOMIC DNA]</scope>
    <source>
        <strain evidence="5 6">NPDC019434</strain>
    </source>
</reference>
<keyword evidence="6" id="KW-1185">Reference proteome</keyword>
<feature type="domain" description="HTH araC/xylS-type" evidence="4">
    <location>
        <begin position="204"/>
        <end position="303"/>
    </location>
</feature>
<evidence type="ECO:0000313" key="5">
    <source>
        <dbReference type="EMBL" id="MEU2125095.1"/>
    </source>
</evidence>
<dbReference type="EMBL" id="JBEYBR010000076">
    <property type="protein sequence ID" value="MEU2125095.1"/>
    <property type="molecule type" value="Genomic_DNA"/>
</dbReference>
<dbReference type="SMART" id="SM00342">
    <property type="entry name" value="HTH_ARAC"/>
    <property type="match status" value="1"/>
</dbReference>
<dbReference type="Proteomes" id="UP001550535">
    <property type="component" value="Unassembled WGS sequence"/>
</dbReference>
<dbReference type="PANTHER" id="PTHR47894">
    <property type="entry name" value="HTH-TYPE TRANSCRIPTIONAL REGULATOR GADX"/>
    <property type="match status" value="1"/>
</dbReference>